<evidence type="ECO:0000256" key="1">
    <source>
        <dbReference type="SAM" id="MobiDB-lite"/>
    </source>
</evidence>
<reference evidence="3" key="1">
    <citation type="submission" date="2023-07" db="EMBL/GenBank/DDBJ databases">
        <title>30 novel species of actinomycetes from the DSMZ collection.</title>
        <authorList>
            <person name="Nouioui I."/>
        </authorList>
    </citation>
    <scope>NUCLEOTIDE SEQUENCE [LARGE SCALE GENOMIC DNA]</scope>
    <source>
        <strain evidence="3">DSM 41640</strain>
    </source>
</reference>
<comment type="caution">
    <text evidence="2">The sequence shown here is derived from an EMBL/GenBank/DDBJ whole genome shotgun (WGS) entry which is preliminary data.</text>
</comment>
<feature type="region of interest" description="Disordered" evidence="1">
    <location>
        <begin position="22"/>
        <end position="43"/>
    </location>
</feature>
<keyword evidence="3" id="KW-1185">Reference proteome</keyword>
<dbReference type="Proteomes" id="UP001183824">
    <property type="component" value="Unassembled WGS sequence"/>
</dbReference>
<organism evidence="2 3">
    <name type="scientific">Streptomyces doebereineriae</name>
    <dbReference type="NCBI Taxonomy" id="3075528"/>
    <lineage>
        <taxon>Bacteria</taxon>
        <taxon>Bacillati</taxon>
        <taxon>Actinomycetota</taxon>
        <taxon>Actinomycetes</taxon>
        <taxon>Kitasatosporales</taxon>
        <taxon>Streptomycetaceae</taxon>
        <taxon>Streptomyces</taxon>
    </lineage>
</organism>
<sequence length="43" mass="4662">MGEFWELRRGEWSLGGGFGRLGRRGGGRMWSSHDAAGGRSLPA</sequence>
<proteinExistence type="predicted"/>
<dbReference type="RefSeq" id="WP_311712236.1">
    <property type="nucleotide sequence ID" value="NZ_JAVREZ010000001.1"/>
</dbReference>
<name>A0ABU2V070_9ACTN</name>
<protein>
    <submittedName>
        <fullName evidence="2">Uncharacterized protein</fullName>
    </submittedName>
</protein>
<dbReference type="EMBL" id="JAVREZ010000001">
    <property type="protein sequence ID" value="MDT0478814.1"/>
    <property type="molecule type" value="Genomic_DNA"/>
</dbReference>
<evidence type="ECO:0000313" key="3">
    <source>
        <dbReference type="Proteomes" id="UP001183824"/>
    </source>
</evidence>
<gene>
    <name evidence="2" type="ORF">RNB18_01185</name>
</gene>
<accession>A0ABU2V070</accession>
<evidence type="ECO:0000313" key="2">
    <source>
        <dbReference type="EMBL" id="MDT0478814.1"/>
    </source>
</evidence>